<sequence length="136" mass="15135">MQQKEGEDIAAKTYTGKKKKVYDTTVKSMKELGVFRQEFDPTVQRYAELRVQFEILNKQFVEDGCIITEEYTNKAGATNVRKTALYLALETLRKELADLENILGLTPKGLKAIKAKGLDGKKGSALDEALAKMSGT</sequence>
<organism evidence="1 2">
    <name type="scientific">Murimonas intestini</name>
    <dbReference type="NCBI Taxonomy" id="1337051"/>
    <lineage>
        <taxon>Bacteria</taxon>
        <taxon>Bacillati</taxon>
        <taxon>Bacillota</taxon>
        <taxon>Clostridia</taxon>
        <taxon>Lachnospirales</taxon>
        <taxon>Lachnospiraceae</taxon>
        <taxon>Murimonas</taxon>
    </lineage>
</organism>
<evidence type="ECO:0000313" key="2">
    <source>
        <dbReference type="Proteomes" id="UP000245412"/>
    </source>
</evidence>
<dbReference type="AlphaFoldDB" id="A0AB73SZN6"/>
<proteinExistence type="predicted"/>
<dbReference type="Pfam" id="PF05119">
    <property type="entry name" value="Terminase_4"/>
    <property type="match status" value="1"/>
</dbReference>
<dbReference type="InterPro" id="IPR006448">
    <property type="entry name" value="Phage_term_ssu_P27"/>
</dbReference>
<gene>
    <name evidence="1" type="ORF">C7383_11588</name>
</gene>
<dbReference type="RefSeq" id="WP_109748099.1">
    <property type="nucleotide sequence ID" value="NZ_JANKBI010000015.1"/>
</dbReference>
<accession>A0AB73SZN6</accession>
<keyword evidence="2" id="KW-1185">Reference proteome</keyword>
<name>A0AB73SZN6_9FIRM</name>
<dbReference type="EMBL" id="QGGY01000015">
    <property type="protein sequence ID" value="PWJ72932.1"/>
    <property type="molecule type" value="Genomic_DNA"/>
</dbReference>
<reference evidence="1 2" key="1">
    <citation type="submission" date="2018-05" db="EMBL/GenBank/DDBJ databases">
        <authorList>
            <person name="Goeker M."/>
            <person name="Huntemann M."/>
            <person name="Clum A."/>
            <person name="Pillay M."/>
            <person name="Palaniappan K."/>
            <person name="Varghese N."/>
            <person name="Mikhailova N."/>
            <person name="Stamatis D."/>
            <person name="Reddy T."/>
            <person name="Daum C."/>
            <person name="Shapiro N."/>
            <person name="Ivanova N."/>
            <person name="Kyrpides N."/>
            <person name="Woyke T."/>
        </authorList>
    </citation>
    <scope>NUCLEOTIDE SEQUENCE [LARGE SCALE GENOMIC DNA]</scope>
    <source>
        <strain evidence="1 2">DSM 26524</strain>
    </source>
</reference>
<dbReference type="Proteomes" id="UP000245412">
    <property type="component" value="Unassembled WGS sequence"/>
</dbReference>
<comment type="caution">
    <text evidence="1">The sequence shown here is derived from an EMBL/GenBank/DDBJ whole genome shotgun (WGS) entry which is preliminary data.</text>
</comment>
<protein>
    <submittedName>
        <fullName evidence="1">Phage terminase small subunit</fullName>
    </submittedName>
</protein>
<evidence type="ECO:0000313" key="1">
    <source>
        <dbReference type="EMBL" id="PWJ72932.1"/>
    </source>
</evidence>